<evidence type="ECO:0000313" key="3">
    <source>
        <dbReference type="EMBL" id="GGY67389.1"/>
    </source>
</evidence>
<evidence type="ECO:0000259" key="2">
    <source>
        <dbReference type="SMART" id="SM00858"/>
    </source>
</evidence>
<dbReference type="AlphaFoldDB" id="A0AA87Y4K7"/>
<dbReference type="Gene3D" id="2.30.130.110">
    <property type="match status" value="1"/>
</dbReference>
<sequence length="125" mass="13080">MVSVLMEMAAMVQDPAPVAPPQFSQLLLMSPEDNCLIARVQLAAGDVVVIDGVRVTLPEAVPLGYKVARVALAPGAKVLRYGALIGTVTAPVAQGAILHTHNLASDYIPTYTLADDSKSFIGSTH</sequence>
<accession>A0AA87Y4K7</accession>
<dbReference type="GO" id="GO:0016829">
    <property type="term" value="F:lyase activity"/>
    <property type="evidence" value="ECO:0007669"/>
    <property type="project" value="UniProtKB-KW"/>
</dbReference>
<keyword evidence="1" id="KW-0456">Lyase</keyword>
<dbReference type="GO" id="GO:0016787">
    <property type="term" value="F:hydrolase activity"/>
    <property type="evidence" value="ECO:0007669"/>
    <property type="project" value="UniProtKB-KW"/>
</dbReference>
<name>A0AA87Y4K7_9BURK</name>
<dbReference type="Proteomes" id="UP000628442">
    <property type="component" value="Unassembled WGS sequence"/>
</dbReference>
<evidence type="ECO:0000256" key="1">
    <source>
        <dbReference type="ARBA" id="ARBA00023239"/>
    </source>
</evidence>
<keyword evidence="3" id="KW-0378">Hydrolase</keyword>
<comment type="caution">
    <text evidence="3">The sequence shown here is derived from an EMBL/GenBank/DDBJ whole genome shotgun (WGS) entry which is preliminary data.</text>
</comment>
<organism evidence="3 4">
    <name type="scientific">Pseudoduganella albidiflava</name>
    <dbReference type="NCBI Taxonomy" id="321983"/>
    <lineage>
        <taxon>Bacteria</taxon>
        <taxon>Pseudomonadati</taxon>
        <taxon>Pseudomonadota</taxon>
        <taxon>Betaproteobacteria</taxon>
        <taxon>Burkholderiales</taxon>
        <taxon>Oxalobacteraceae</taxon>
        <taxon>Telluria group</taxon>
        <taxon>Pseudoduganella</taxon>
    </lineage>
</organism>
<dbReference type="InterPro" id="IPR044144">
    <property type="entry name" value="SAF_UxaA/GarD"/>
</dbReference>
<reference evidence="3" key="2">
    <citation type="submission" date="2022-12" db="EMBL/GenBank/DDBJ databases">
        <authorList>
            <person name="Sun Q."/>
            <person name="Kim S."/>
        </authorList>
    </citation>
    <scope>NUCLEOTIDE SEQUENCE</scope>
    <source>
        <strain evidence="3">KCTC 12343</strain>
    </source>
</reference>
<evidence type="ECO:0000313" key="4">
    <source>
        <dbReference type="Proteomes" id="UP000628442"/>
    </source>
</evidence>
<dbReference type="EMBL" id="BMWV01000022">
    <property type="protein sequence ID" value="GGY67389.1"/>
    <property type="molecule type" value="Genomic_DNA"/>
</dbReference>
<dbReference type="CDD" id="cd11613">
    <property type="entry name" value="SAF_AH_GD"/>
    <property type="match status" value="1"/>
</dbReference>
<protein>
    <submittedName>
        <fullName evidence="3">Hydrolase</fullName>
    </submittedName>
</protein>
<proteinExistence type="predicted"/>
<gene>
    <name evidence="3" type="ORF">GCM10007387_57040</name>
</gene>
<dbReference type="Pfam" id="PF08666">
    <property type="entry name" value="SAF"/>
    <property type="match status" value="1"/>
</dbReference>
<dbReference type="SMART" id="SM00858">
    <property type="entry name" value="SAF"/>
    <property type="match status" value="1"/>
</dbReference>
<reference evidence="3" key="1">
    <citation type="journal article" date="2014" name="Int. J. Syst. Evol. Microbiol.">
        <title>Complete genome sequence of Corynebacterium casei LMG S-19264T (=DSM 44701T), isolated from a smear-ripened cheese.</title>
        <authorList>
            <consortium name="US DOE Joint Genome Institute (JGI-PGF)"/>
            <person name="Walter F."/>
            <person name="Albersmeier A."/>
            <person name="Kalinowski J."/>
            <person name="Ruckert C."/>
        </authorList>
    </citation>
    <scope>NUCLEOTIDE SEQUENCE</scope>
    <source>
        <strain evidence="3">KCTC 12343</strain>
    </source>
</reference>
<feature type="domain" description="SAF" evidence="2">
    <location>
        <begin position="33"/>
        <end position="104"/>
    </location>
</feature>
<dbReference type="InterPro" id="IPR013974">
    <property type="entry name" value="SAF"/>
</dbReference>